<keyword evidence="5 7" id="KW-0658">Purine biosynthesis</keyword>
<evidence type="ECO:0000256" key="6">
    <source>
        <dbReference type="ARBA" id="ARBA00022962"/>
    </source>
</evidence>
<gene>
    <name evidence="7" type="primary">purF</name>
    <name evidence="11" type="ORF">JW744_04450</name>
</gene>
<dbReference type="AlphaFoldDB" id="A0A938YT96"/>
<dbReference type="GO" id="GO:0004044">
    <property type="term" value="F:amidophosphoribosyltransferase activity"/>
    <property type="evidence" value="ECO:0007669"/>
    <property type="project" value="UniProtKB-UniRule"/>
</dbReference>
<evidence type="ECO:0000256" key="1">
    <source>
        <dbReference type="ARBA" id="ARBA00005209"/>
    </source>
</evidence>
<evidence type="ECO:0000256" key="9">
    <source>
        <dbReference type="PIRSR" id="PIRSR000485-3"/>
    </source>
</evidence>
<reference evidence="11" key="1">
    <citation type="submission" date="2021-01" db="EMBL/GenBank/DDBJ databases">
        <title>Active Sulfur Cycling in an Early Earth Analoge.</title>
        <authorList>
            <person name="Hahn C.R."/>
            <person name="Youssef N.H."/>
            <person name="Elshahed M."/>
        </authorList>
    </citation>
    <scope>NUCLEOTIDE SEQUENCE</scope>
    <source>
        <strain evidence="11">Zod_Metabat.1151</strain>
    </source>
</reference>
<dbReference type="PIRSF" id="PIRSF000485">
    <property type="entry name" value="Amd_phspho_trans"/>
    <property type="match status" value="1"/>
</dbReference>
<organism evidence="11 12">
    <name type="scientific">Candidatus Iainarchaeum sp</name>
    <dbReference type="NCBI Taxonomy" id="3101447"/>
    <lineage>
        <taxon>Archaea</taxon>
        <taxon>Candidatus Iainarchaeota</taxon>
        <taxon>Candidatus Iainarchaeia</taxon>
        <taxon>Candidatus Iainarchaeales</taxon>
        <taxon>Candidatus Iainarchaeaceae</taxon>
        <taxon>Candidatus Iainarchaeum</taxon>
    </lineage>
</organism>
<name>A0A938YT96_9ARCH</name>
<dbReference type="GO" id="GO:0051539">
    <property type="term" value="F:4 iron, 4 sulfur cluster binding"/>
    <property type="evidence" value="ECO:0007669"/>
    <property type="project" value="UniProtKB-KW"/>
</dbReference>
<dbReference type="InterPro" id="IPR029057">
    <property type="entry name" value="PRTase-like"/>
</dbReference>
<dbReference type="Pfam" id="PF13522">
    <property type="entry name" value="GATase_6"/>
    <property type="match status" value="1"/>
</dbReference>
<evidence type="ECO:0000256" key="5">
    <source>
        <dbReference type="ARBA" id="ARBA00022755"/>
    </source>
</evidence>
<dbReference type="GO" id="GO:0046872">
    <property type="term" value="F:metal ion binding"/>
    <property type="evidence" value="ECO:0007669"/>
    <property type="project" value="UniProtKB-KW"/>
</dbReference>
<accession>A0A938YT96</accession>
<dbReference type="InterPro" id="IPR005854">
    <property type="entry name" value="PurF"/>
</dbReference>
<comment type="caution">
    <text evidence="11">The sequence shown here is derived from an EMBL/GenBank/DDBJ whole genome shotgun (WGS) entry which is preliminary data.</text>
</comment>
<evidence type="ECO:0000256" key="4">
    <source>
        <dbReference type="ARBA" id="ARBA00022679"/>
    </source>
</evidence>
<dbReference type="InterPro" id="IPR000836">
    <property type="entry name" value="PRTase_dom"/>
</dbReference>
<comment type="caution">
    <text evidence="7">Lacks conserved residue(s) required for the propagation of feature annotation.</text>
</comment>
<dbReference type="GO" id="GO:0006189">
    <property type="term" value="P:'de novo' IMP biosynthetic process"/>
    <property type="evidence" value="ECO:0007669"/>
    <property type="project" value="UniProtKB-UniRule"/>
</dbReference>
<evidence type="ECO:0000256" key="2">
    <source>
        <dbReference type="ARBA" id="ARBA00010138"/>
    </source>
</evidence>
<evidence type="ECO:0000259" key="10">
    <source>
        <dbReference type="PROSITE" id="PS51278"/>
    </source>
</evidence>
<protein>
    <recommendedName>
        <fullName evidence="7">Amidophosphoribosyltransferase</fullName>
        <shortName evidence="7">ATase</shortName>
        <ecNumber evidence="7">2.4.2.14</ecNumber>
    </recommendedName>
    <alternativeName>
        <fullName evidence="7">Glutamine phosphoribosylpyrophosphate amidotransferase</fullName>
        <shortName evidence="7">GPATase</shortName>
    </alternativeName>
</protein>
<keyword evidence="3 7" id="KW-0328">Glycosyltransferase</keyword>
<dbReference type="HAMAP" id="MF_01931">
    <property type="entry name" value="PurF"/>
    <property type="match status" value="1"/>
</dbReference>
<comment type="pathway">
    <text evidence="1 7 8">Purine metabolism; IMP biosynthesis via de novo pathway; N(1)-(5-phospho-D-ribosyl)glycinamide from 5-phospho-alpha-D-ribose 1-diphosphate: step 1/2.</text>
</comment>
<dbReference type="CDD" id="cd06223">
    <property type="entry name" value="PRTases_typeI"/>
    <property type="match status" value="1"/>
</dbReference>
<dbReference type="SUPFAM" id="SSF56235">
    <property type="entry name" value="N-terminal nucleophile aminohydrolases (Ntn hydrolases)"/>
    <property type="match status" value="1"/>
</dbReference>
<dbReference type="PANTHER" id="PTHR11907">
    <property type="entry name" value="AMIDOPHOSPHORIBOSYLTRANSFERASE"/>
    <property type="match status" value="1"/>
</dbReference>
<evidence type="ECO:0000256" key="7">
    <source>
        <dbReference type="HAMAP-Rule" id="MF_01931"/>
    </source>
</evidence>
<comment type="catalytic activity">
    <reaction evidence="7 8">
        <text>5-phospho-beta-D-ribosylamine + L-glutamate + diphosphate = 5-phospho-alpha-D-ribose 1-diphosphate + L-glutamine + H2O</text>
        <dbReference type="Rhea" id="RHEA:14905"/>
        <dbReference type="ChEBI" id="CHEBI:15377"/>
        <dbReference type="ChEBI" id="CHEBI:29985"/>
        <dbReference type="ChEBI" id="CHEBI:33019"/>
        <dbReference type="ChEBI" id="CHEBI:58017"/>
        <dbReference type="ChEBI" id="CHEBI:58359"/>
        <dbReference type="ChEBI" id="CHEBI:58681"/>
        <dbReference type="EC" id="2.4.2.14"/>
    </reaction>
</comment>
<keyword evidence="7" id="KW-0004">4Fe-4S</keyword>
<dbReference type="Gene3D" id="3.60.20.10">
    <property type="entry name" value="Glutamine Phosphoribosylpyrophosphate, subunit 1, domain 1"/>
    <property type="match status" value="1"/>
</dbReference>
<feature type="binding site" evidence="7 9">
    <location>
        <position position="415"/>
    </location>
    <ligand>
        <name>[4Fe-4S] cluster</name>
        <dbReference type="ChEBI" id="CHEBI:49883"/>
    </ligand>
</feature>
<evidence type="ECO:0000313" key="11">
    <source>
        <dbReference type="EMBL" id="MBN2067692.1"/>
    </source>
</evidence>
<feature type="domain" description="Glutamine amidotransferase type-2" evidence="10">
    <location>
        <begin position="8"/>
        <end position="251"/>
    </location>
</feature>
<proteinExistence type="inferred from homology"/>
<evidence type="ECO:0000256" key="3">
    <source>
        <dbReference type="ARBA" id="ARBA00022676"/>
    </source>
</evidence>
<evidence type="ECO:0000313" key="12">
    <source>
        <dbReference type="Proteomes" id="UP000809243"/>
    </source>
</evidence>
<feature type="binding site" evidence="7 9">
    <location>
        <position position="482"/>
    </location>
    <ligand>
        <name>[4Fe-4S] cluster</name>
        <dbReference type="ChEBI" id="CHEBI:49883"/>
    </ligand>
</feature>
<feature type="active site" description="Nucleophile" evidence="7">
    <location>
        <position position="8"/>
    </location>
</feature>
<feature type="binding site" evidence="7 9">
    <location>
        <position position="267"/>
    </location>
    <ligand>
        <name>[4Fe-4S] cluster</name>
        <dbReference type="ChEBI" id="CHEBI:49883"/>
    </ligand>
</feature>
<evidence type="ECO:0000256" key="8">
    <source>
        <dbReference type="PIRNR" id="PIRNR000485"/>
    </source>
</evidence>
<dbReference type="SUPFAM" id="SSF53271">
    <property type="entry name" value="PRTase-like"/>
    <property type="match status" value="1"/>
</dbReference>
<comment type="cofactor">
    <cofactor evidence="7 9">
        <name>[4Fe-4S] cluster</name>
        <dbReference type="ChEBI" id="CHEBI:49883"/>
    </cofactor>
    <text evidence="7 9">Binds 1 [4Fe-4S] cluster per subunit.</text>
</comment>
<keyword evidence="7 9" id="KW-0479">Metal-binding</keyword>
<dbReference type="InterPro" id="IPR017932">
    <property type="entry name" value="GATase_2_dom"/>
</dbReference>
<keyword evidence="4 7" id="KW-0808">Transferase</keyword>
<keyword evidence="6 7" id="KW-0315">Glutamine amidotransferase</keyword>
<comment type="function">
    <text evidence="7">Catalyzes the formation of phosphoribosylamine from phosphoribosylpyrophosphate (PRPP) and glutamine.</text>
</comment>
<dbReference type="PROSITE" id="PS51278">
    <property type="entry name" value="GATASE_TYPE_2"/>
    <property type="match status" value="1"/>
</dbReference>
<dbReference type="Proteomes" id="UP000809243">
    <property type="component" value="Unassembled WGS sequence"/>
</dbReference>
<feature type="binding site" evidence="7 9">
    <location>
        <position position="485"/>
    </location>
    <ligand>
        <name>[4Fe-4S] cluster</name>
        <dbReference type="ChEBI" id="CHEBI:49883"/>
    </ligand>
</feature>
<dbReference type="Gene3D" id="3.40.50.2020">
    <property type="match status" value="1"/>
</dbReference>
<dbReference type="GO" id="GO:0009113">
    <property type="term" value="P:purine nucleobase biosynthetic process"/>
    <property type="evidence" value="ECO:0007669"/>
    <property type="project" value="InterPro"/>
</dbReference>
<dbReference type="InterPro" id="IPR029055">
    <property type="entry name" value="Ntn_hydrolases_N"/>
</dbReference>
<sequence length="516" mass="57248">MDEIHESCGLAAVRLFKKTKGVPLGGAAYYLHRLLLQQQNRGQVSAGISTYSAERDLLIRTRKELGLVNELFRASHPAKRNSILQNMSGQAGIGHVRYATCGSDGKEFAMPFERQHGRKWKWFSFAFNGNLANFSELKSELENGKYHIVRNVDTEVVMHHIAKQFVGEKKADFKDIFSNLDRIFDGAYNLVYLNAEGTILGVRDAIGFKPLSYAVNDEKAFIASETSAYSNLGVERIADIKPGEMAIMQNGNVEVKRFAKSKRTARCMFEWVYFANVSSVLDGKPVYEARTNLGKELARAETEEIREDHIVVAVPDTATPAAAGMAFSLGAPLMEGLIRNRYVGRTFIESASRADKVRDKYTLIKSVLKDKKVILVEDSVVRGTTTAGIVKRIKQEGRAKEVHVRVSCPPIRYPCFYGIDMSTLGELILPKHSSYDLMDTGSKEVTEKEAGAIAGEIGADSVIYQPIKGLVKGIGLPESELCMACLNGDYPTECGKKLLCKAVQEFRKGGKKRTYE</sequence>
<keyword evidence="7 9" id="KW-0411">Iron-sulfur</keyword>
<dbReference type="EC" id="2.4.2.14" evidence="7"/>
<comment type="similarity">
    <text evidence="2 7 8">In the C-terminal section; belongs to the purine/pyrimidine phosphoribosyltransferase family.</text>
</comment>
<keyword evidence="7 9" id="KW-0408">Iron</keyword>
<dbReference type="EMBL" id="JAFGDB010000075">
    <property type="protein sequence ID" value="MBN2067692.1"/>
    <property type="molecule type" value="Genomic_DNA"/>
</dbReference>